<proteinExistence type="predicted"/>
<evidence type="ECO:0000256" key="4">
    <source>
        <dbReference type="ARBA" id="ARBA00022692"/>
    </source>
</evidence>
<feature type="transmembrane region" description="Helical" evidence="7">
    <location>
        <begin position="164"/>
        <end position="186"/>
    </location>
</feature>
<comment type="subcellular location">
    <subcellularLocation>
        <location evidence="1">Membrane</location>
        <topology evidence="1">Multi-pass membrane protein</topology>
    </subcellularLocation>
</comment>
<feature type="transmembrane region" description="Helical" evidence="7">
    <location>
        <begin position="65"/>
        <end position="87"/>
    </location>
</feature>
<dbReference type="Proteomes" id="UP000198672">
    <property type="component" value="Unassembled WGS sequence"/>
</dbReference>
<accession>A0A1H3HCW2</accession>
<evidence type="ECO:0000256" key="5">
    <source>
        <dbReference type="ARBA" id="ARBA00022989"/>
    </source>
</evidence>
<dbReference type="EMBL" id="FNOW01000032">
    <property type="protein sequence ID" value="SDY13346.1"/>
    <property type="molecule type" value="Genomic_DNA"/>
</dbReference>
<dbReference type="RefSeq" id="WP_091334366.1">
    <property type="nucleotide sequence ID" value="NZ_FNOW01000032.1"/>
</dbReference>
<feature type="transmembrane region" description="Helical" evidence="7">
    <location>
        <begin position="225"/>
        <end position="251"/>
    </location>
</feature>
<feature type="transmembrane region" description="Helical" evidence="7">
    <location>
        <begin position="290"/>
        <end position="309"/>
    </location>
</feature>
<dbReference type="Pfam" id="PF03547">
    <property type="entry name" value="Mem_trans"/>
    <property type="match status" value="1"/>
</dbReference>
<dbReference type="PANTHER" id="PTHR36838">
    <property type="entry name" value="AUXIN EFFLUX CARRIER FAMILY PROTEIN"/>
    <property type="match status" value="1"/>
</dbReference>
<evidence type="ECO:0000256" key="3">
    <source>
        <dbReference type="ARBA" id="ARBA00022475"/>
    </source>
</evidence>
<feature type="transmembrane region" description="Helical" evidence="7">
    <location>
        <begin position="257"/>
        <end position="278"/>
    </location>
</feature>
<evidence type="ECO:0000313" key="8">
    <source>
        <dbReference type="EMBL" id="SDY13346.1"/>
    </source>
</evidence>
<evidence type="ECO:0000313" key="9">
    <source>
        <dbReference type="Proteomes" id="UP000198672"/>
    </source>
</evidence>
<sequence>MLAILAITAPIFLLIALGFVAVRQAWMPREGAVAMSRYVLLFALPALLFDTLSKRSLDSIVVPDFLLVYVSASLLTYGIGVAVASLVRRTSPLDNAFFGMGLSMSNSSYIGYPLVAQLLGDAALIAVVMAILTEVLLILPLTLMLTEFHRERGRDNILRTLGRVLRTVGTNPILLAIGAGLLFAALDWRLPLALDRTIALLAGSAAVVALFAIGGSLAGQRMRGALGAATAIAAGKLVLHPLVMFGLLLLVPTLDPTLGQAALILAGLPMVTIFPLIAQRYGQGEIPATALVLTTLLAFVTLNLGLWLWGIGVVR</sequence>
<dbReference type="PANTHER" id="PTHR36838:SF3">
    <property type="entry name" value="TRANSPORTER AUXIN EFFLUX CARRIER EC FAMILY"/>
    <property type="match status" value="1"/>
</dbReference>
<keyword evidence="6 7" id="KW-0472">Membrane</keyword>
<keyword evidence="2" id="KW-0813">Transport</keyword>
<gene>
    <name evidence="8" type="ORF">SAMN05421644_13221</name>
</gene>
<keyword evidence="4 7" id="KW-0812">Transmembrane</keyword>
<feature type="transmembrane region" description="Helical" evidence="7">
    <location>
        <begin position="122"/>
        <end position="143"/>
    </location>
</feature>
<protein>
    <recommendedName>
        <fullName evidence="10">Permease</fullName>
    </recommendedName>
</protein>
<reference evidence="9" key="1">
    <citation type="submission" date="2016-10" db="EMBL/GenBank/DDBJ databases">
        <authorList>
            <person name="Varghese N."/>
            <person name="Submissions S."/>
        </authorList>
    </citation>
    <scope>NUCLEOTIDE SEQUENCE [LARGE SCALE GENOMIC DNA]</scope>
    <source>
        <strain evidence="9">DSM 173</strain>
    </source>
</reference>
<organism evidence="8 9">
    <name type="scientific">Allochromatium warmingii</name>
    <name type="common">Chromatium warmingii</name>
    <dbReference type="NCBI Taxonomy" id="61595"/>
    <lineage>
        <taxon>Bacteria</taxon>
        <taxon>Pseudomonadati</taxon>
        <taxon>Pseudomonadota</taxon>
        <taxon>Gammaproteobacteria</taxon>
        <taxon>Chromatiales</taxon>
        <taxon>Chromatiaceae</taxon>
        <taxon>Allochromatium</taxon>
    </lineage>
</organism>
<keyword evidence="3" id="KW-1003">Cell membrane</keyword>
<name>A0A1H3HCW2_ALLWA</name>
<dbReference type="OrthoDB" id="9810457at2"/>
<dbReference type="AlphaFoldDB" id="A0A1H3HCW2"/>
<evidence type="ECO:0000256" key="7">
    <source>
        <dbReference type="SAM" id="Phobius"/>
    </source>
</evidence>
<dbReference type="STRING" id="61595.SAMN05421644_13221"/>
<evidence type="ECO:0000256" key="1">
    <source>
        <dbReference type="ARBA" id="ARBA00004141"/>
    </source>
</evidence>
<dbReference type="GO" id="GO:0055085">
    <property type="term" value="P:transmembrane transport"/>
    <property type="evidence" value="ECO:0007669"/>
    <property type="project" value="InterPro"/>
</dbReference>
<dbReference type="InterPro" id="IPR004776">
    <property type="entry name" value="Mem_transp_PIN-like"/>
</dbReference>
<keyword evidence="9" id="KW-1185">Reference proteome</keyword>
<evidence type="ECO:0000256" key="6">
    <source>
        <dbReference type="ARBA" id="ARBA00023136"/>
    </source>
</evidence>
<feature type="transmembrane region" description="Helical" evidence="7">
    <location>
        <begin position="35"/>
        <end position="53"/>
    </location>
</feature>
<keyword evidence="5 7" id="KW-1133">Transmembrane helix</keyword>
<evidence type="ECO:0000256" key="2">
    <source>
        <dbReference type="ARBA" id="ARBA00022448"/>
    </source>
</evidence>
<dbReference type="GO" id="GO:0016020">
    <property type="term" value="C:membrane"/>
    <property type="evidence" value="ECO:0007669"/>
    <property type="project" value="UniProtKB-SubCell"/>
</dbReference>
<feature type="transmembrane region" description="Helical" evidence="7">
    <location>
        <begin position="198"/>
        <end position="218"/>
    </location>
</feature>
<evidence type="ECO:0008006" key="10">
    <source>
        <dbReference type="Google" id="ProtNLM"/>
    </source>
</evidence>